<comment type="caution">
    <text evidence="9">The sequence shown here is derived from an EMBL/GenBank/DDBJ whole genome shotgun (WGS) entry which is preliminary data.</text>
</comment>
<keyword evidence="6 8" id="KW-1133">Transmembrane helix</keyword>
<reference evidence="10" key="1">
    <citation type="journal article" date="2019" name="Int. J. Syst. Evol. Microbiol.">
        <title>The Global Catalogue of Microorganisms (GCM) 10K type strain sequencing project: providing services to taxonomists for standard genome sequencing and annotation.</title>
        <authorList>
            <consortium name="The Broad Institute Genomics Platform"/>
            <consortium name="The Broad Institute Genome Sequencing Center for Infectious Disease"/>
            <person name="Wu L."/>
            <person name="Ma J."/>
        </authorList>
    </citation>
    <scope>NUCLEOTIDE SEQUENCE [LARGE SCALE GENOMIC DNA]</scope>
    <source>
        <strain evidence="10">KACC 12649</strain>
    </source>
</reference>
<dbReference type="InterPro" id="IPR045584">
    <property type="entry name" value="Pilin-like"/>
</dbReference>
<evidence type="ECO:0000313" key="10">
    <source>
        <dbReference type="Proteomes" id="UP001596050"/>
    </source>
</evidence>
<gene>
    <name evidence="9" type="ORF">ACFPN5_10745</name>
</gene>
<name>A0ABW0L3J2_9BURK</name>
<evidence type="ECO:0000256" key="7">
    <source>
        <dbReference type="ARBA" id="ARBA00023136"/>
    </source>
</evidence>
<dbReference type="RefSeq" id="WP_379782982.1">
    <property type="nucleotide sequence ID" value="NZ_JBHSMU010000009.1"/>
</dbReference>
<dbReference type="InterPro" id="IPR012902">
    <property type="entry name" value="N_methyl_site"/>
</dbReference>
<organism evidence="9 10">
    <name type="scientific">Massilia niabensis</name>
    <dbReference type="NCBI Taxonomy" id="544910"/>
    <lineage>
        <taxon>Bacteria</taxon>
        <taxon>Pseudomonadati</taxon>
        <taxon>Pseudomonadota</taxon>
        <taxon>Betaproteobacteria</taxon>
        <taxon>Burkholderiales</taxon>
        <taxon>Oxalobacteraceae</taxon>
        <taxon>Telluria group</taxon>
        <taxon>Massilia</taxon>
    </lineage>
</organism>
<keyword evidence="3" id="KW-0488">Methylation</keyword>
<evidence type="ECO:0000256" key="2">
    <source>
        <dbReference type="ARBA" id="ARBA00022475"/>
    </source>
</evidence>
<dbReference type="InterPro" id="IPR051621">
    <property type="entry name" value="T2SS_protein_J"/>
</dbReference>
<dbReference type="NCBIfam" id="TIGR02532">
    <property type="entry name" value="IV_pilin_GFxxxE"/>
    <property type="match status" value="1"/>
</dbReference>
<keyword evidence="5 8" id="KW-0812">Transmembrane</keyword>
<dbReference type="PANTHER" id="PTHR39583">
    <property type="entry name" value="TYPE II SECRETION SYSTEM PROTEIN J-RELATED"/>
    <property type="match status" value="1"/>
</dbReference>
<keyword evidence="7 8" id="KW-0472">Membrane</keyword>
<protein>
    <submittedName>
        <fullName evidence="9">Type II secretion system protein J</fullName>
    </submittedName>
</protein>
<evidence type="ECO:0000313" key="9">
    <source>
        <dbReference type="EMBL" id="MFC5460284.1"/>
    </source>
</evidence>
<evidence type="ECO:0000256" key="3">
    <source>
        <dbReference type="ARBA" id="ARBA00022481"/>
    </source>
</evidence>
<dbReference type="EMBL" id="JBHSMU010000009">
    <property type="protein sequence ID" value="MFC5460284.1"/>
    <property type="molecule type" value="Genomic_DNA"/>
</dbReference>
<dbReference type="SUPFAM" id="SSF54523">
    <property type="entry name" value="Pili subunits"/>
    <property type="match status" value="2"/>
</dbReference>
<keyword evidence="4" id="KW-0997">Cell inner membrane</keyword>
<dbReference type="Pfam" id="PF07963">
    <property type="entry name" value="N_methyl"/>
    <property type="match status" value="1"/>
</dbReference>
<evidence type="ECO:0000256" key="1">
    <source>
        <dbReference type="ARBA" id="ARBA00004377"/>
    </source>
</evidence>
<proteinExistence type="predicted"/>
<accession>A0ABW0L3J2</accession>
<evidence type="ECO:0000256" key="4">
    <source>
        <dbReference type="ARBA" id="ARBA00022519"/>
    </source>
</evidence>
<dbReference type="PANTHER" id="PTHR39583:SF2">
    <property type="entry name" value="TYPE II SECRETION SYSTEM PROTEIN J"/>
    <property type="match status" value="1"/>
</dbReference>
<evidence type="ECO:0000256" key="6">
    <source>
        <dbReference type="ARBA" id="ARBA00022989"/>
    </source>
</evidence>
<evidence type="ECO:0000256" key="8">
    <source>
        <dbReference type="SAM" id="Phobius"/>
    </source>
</evidence>
<evidence type="ECO:0000256" key="5">
    <source>
        <dbReference type="ARBA" id="ARBA00022692"/>
    </source>
</evidence>
<sequence>MSTLRSFAPRLAPGFTLVELLVAIAILAMVAVLGWRGLDGIVRARVALTEQMEMTRGLQLAFAQMQADCEHAADTTLLGRRPYLHQEDNRLTLIRTVFNENEPARLQVVAYRLVNGNLLRRESIATRDLLELDALWQASVSDTDSTPPVRLHGGVDSMGVLVWQDGAWRKQPAPVPQGAVATAGIAGVQVVLATRGYPQPLTKSFLLGSI</sequence>
<feature type="transmembrane region" description="Helical" evidence="8">
    <location>
        <begin position="12"/>
        <end position="35"/>
    </location>
</feature>
<dbReference type="Proteomes" id="UP001596050">
    <property type="component" value="Unassembled WGS sequence"/>
</dbReference>
<keyword evidence="10" id="KW-1185">Reference proteome</keyword>
<keyword evidence="2" id="KW-1003">Cell membrane</keyword>
<comment type="subcellular location">
    <subcellularLocation>
        <location evidence="1">Cell inner membrane</location>
        <topology evidence="1">Single-pass membrane protein</topology>
    </subcellularLocation>
</comment>